<feature type="transmembrane region" description="Helical" evidence="7">
    <location>
        <begin position="39"/>
        <end position="72"/>
    </location>
</feature>
<feature type="region of interest" description="Disordered" evidence="6">
    <location>
        <begin position="302"/>
        <end position="321"/>
    </location>
</feature>
<dbReference type="CDD" id="cd06574">
    <property type="entry name" value="TM_PBP1_branched-chain-AA_like"/>
    <property type="match status" value="1"/>
</dbReference>
<proteinExistence type="predicted"/>
<evidence type="ECO:0000313" key="8">
    <source>
        <dbReference type="EMBL" id="POR02234.1"/>
    </source>
</evidence>
<feature type="transmembrane region" description="Helical" evidence="7">
    <location>
        <begin position="242"/>
        <end position="260"/>
    </location>
</feature>
<evidence type="ECO:0000256" key="3">
    <source>
        <dbReference type="ARBA" id="ARBA00022692"/>
    </source>
</evidence>
<dbReference type="OrthoDB" id="9778389at2"/>
<keyword evidence="3 7" id="KW-0812">Transmembrane</keyword>
<feature type="transmembrane region" description="Helical" evidence="7">
    <location>
        <begin position="9"/>
        <end position="27"/>
    </location>
</feature>
<comment type="caution">
    <text evidence="8">The sequence shown here is derived from an EMBL/GenBank/DDBJ whole genome shotgun (WGS) entry which is preliminary data.</text>
</comment>
<keyword evidence="2" id="KW-1003">Cell membrane</keyword>
<evidence type="ECO:0000256" key="1">
    <source>
        <dbReference type="ARBA" id="ARBA00004651"/>
    </source>
</evidence>
<dbReference type="Pfam" id="PF02653">
    <property type="entry name" value="BPD_transp_2"/>
    <property type="match status" value="1"/>
</dbReference>
<sequence>MIEGILVEGLLYGIMALGVFITFRILNFPDLSVDGTFPLGAAILGMAVLAGVPLLLGVLLAFLGGAAAGAVTATIHNKLKVPNLLAGILTMTMLWSVNIRVLGNRANLSLLRTPTVLSRATTWIGQFLPYPWSVVAFFLLLALVLKFLLDLFFHTDLGLTLGAMGDNQQMVVSQGVNPEIMKVIGLSLSNGLVALAGAFAAQYQGFADVNMGQGIVVAGLASVMIGEFLLRSNRIGLLTFRVILGSIAYRGVMYLGRYYGYHIRMTPNDLRLLTGILIIVSLMVSHYQSGRAERSRLEKTFLPDLPEKDPANQANPSGGLP</sequence>
<dbReference type="EMBL" id="LPWH01000062">
    <property type="protein sequence ID" value="POR02234.1"/>
    <property type="molecule type" value="Genomic_DNA"/>
</dbReference>
<feature type="transmembrane region" description="Helical" evidence="7">
    <location>
        <begin position="211"/>
        <end position="230"/>
    </location>
</feature>
<name>A0A2S4JRS8_9SPIO</name>
<dbReference type="InterPro" id="IPR001851">
    <property type="entry name" value="ABC_transp_permease"/>
</dbReference>
<keyword evidence="5 7" id="KW-0472">Membrane</keyword>
<dbReference type="Proteomes" id="UP000237350">
    <property type="component" value="Unassembled WGS sequence"/>
</dbReference>
<accession>A0A2S4JRS8</accession>
<keyword evidence="4 7" id="KW-1133">Transmembrane helix</keyword>
<evidence type="ECO:0000313" key="9">
    <source>
        <dbReference type="Proteomes" id="UP000237350"/>
    </source>
</evidence>
<keyword evidence="9" id="KW-1185">Reference proteome</keyword>
<evidence type="ECO:0000256" key="2">
    <source>
        <dbReference type="ARBA" id="ARBA00022475"/>
    </source>
</evidence>
<dbReference type="PANTHER" id="PTHR32196:SF69">
    <property type="entry name" value="BRANCHED-CHAIN AMINO ACID TRANSPORT SYSTEM, PERMEASE PROTEIN"/>
    <property type="match status" value="1"/>
</dbReference>
<feature type="transmembrane region" description="Helical" evidence="7">
    <location>
        <begin position="272"/>
        <end position="289"/>
    </location>
</feature>
<dbReference type="RefSeq" id="WP_103680010.1">
    <property type="nucleotide sequence ID" value="NZ_LPWH01000062.1"/>
</dbReference>
<dbReference type="PANTHER" id="PTHR32196">
    <property type="entry name" value="ABC TRANSPORTER PERMEASE PROTEIN YPHD-RELATED-RELATED"/>
    <property type="match status" value="1"/>
</dbReference>
<feature type="compositionally biased region" description="Polar residues" evidence="6">
    <location>
        <begin position="312"/>
        <end position="321"/>
    </location>
</feature>
<feature type="transmembrane region" description="Helical" evidence="7">
    <location>
        <begin position="183"/>
        <end position="205"/>
    </location>
</feature>
<gene>
    <name evidence="8" type="ORF">AU468_06490</name>
</gene>
<dbReference type="GO" id="GO:0005886">
    <property type="term" value="C:plasma membrane"/>
    <property type="evidence" value="ECO:0007669"/>
    <property type="project" value="UniProtKB-SubCell"/>
</dbReference>
<evidence type="ECO:0000256" key="4">
    <source>
        <dbReference type="ARBA" id="ARBA00022989"/>
    </source>
</evidence>
<organism evidence="8 9">
    <name type="scientific">Alkalispirochaeta sphaeroplastigenens</name>
    <dbReference type="NCBI Taxonomy" id="1187066"/>
    <lineage>
        <taxon>Bacteria</taxon>
        <taxon>Pseudomonadati</taxon>
        <taxon>Spirochaetota</taxon>
        <taxon>Spirochaetia</taxon>
        <taxon>Spirochaetales</taxon>
        <taxon>Spirochaetaceae</taxon>
        <taxon>Alkalispirochaeta</taxon>
    </lineage>
</organism>
<feature type="transmembrane region" description="Helical" evidence="7">
    <location>
        <begin position="84"/>
        <end position="103"/>
    </location>
</feature>
<evidence type="ECO:0000256" key="6">
    <source>
        <dbReference type="SAM" id="MobiDB-lite"/>
    </source>
</evidence>
<dbReference type="GO" id="GO:0022857">
    <property type="term" value="F:transmembrane transporter activity"/>
    <property type="evidence" value="ECO:0007669"/>
    <property type="project" value="InterPro"/>
</dbReference>
<protein>
    <submittedName>
        <fullName evidence="8">ABC transporter permease</fullName>
    </submittedName>
</protein>
<dbReference type="AlphaFoldDB" id="A0A2S4JRS8"/>
<evidence type="ECO:0000256" key="5">
    <source>
        <dbReference type="ARBA" id="ARBA00023136"/>
    </source>
</evidence>
<feature type="transmembrane region" description="Helical" evidence="7">
    <location>
        <begin position="123"/>
        <end position="145"/>
    </location>
</feature>
<comment type="subcellular location">
    <subcellularLocation>
        <location evidence="1">Cell membrane</location>
        <topology evidence="1">Multi-pass membrane protein</topology>
    </subcellularLocation>
</comment>
<evidence type="ECO:0000256" key="7">
    <source>
        <dbReference type="SAM" id="Phobius"/>
    </source>
</evidence>
<reference evidence="9" key="1">
    <citation type="submission" date="2015-12" db="EMBL/GenBank/DDBJ databases">
        <authorList>
            <person name="Lodha T.D."/>
            <person name="Chintalapati S."/>
            <person name="Chintalapati V.R."/>
            <person name="Sravanthi T."/>
        </authorList>
    </citation>
    <scope>NUCLEOTIDE SEQUENCE [LARGE SCALE GENOMIC DNA]</scope>
    <source>
        <strain evidence="9">JC133</strain>
    </source>
</reference>